<feature type="non-terminal residue" evidence="2">
    <location>
        <position position="136"/>
    </location>
</feature>
<feature type="compositionally biased region" description="Basic residues" evidence="1">
    <location>
        <begin position="1"/>
        <end position="42"/>
    </location>
</feature>
<protein>
    <submittedName>
        <fullName evidence="2">Uncharacterized protein</fullName>
    </submittedName>
</protein>
<evidence type="ECO:0000256" key="1">
    <source>
        <dbReference type="SAM" id="MobiDB-lite"/>
    </source>
</evidence>
<evidence type="ECO:0000313" key="2">
    <source>
        <dbReference type="EMBL" id="CAK0833925.1"/>
    </source>
</evidence>
<feature type="region of interest" description="Disordered" evidence="1">
    <location>
        <begin position="1"/>
        <end position="83"/>
    </location>
</feature>
<feature type="non-terminal residue" evidence="2">
    <location>
        <position position="1"/>
    </location>
</feature>
<accession>A0ABN9SPZ9</accession>
<dbReference type="CDD" id="cd04508">
    <property type="entry name" value="Tudor_SF"/>
    <property type="match status" value="1"/>
</dbReference>
<name>A0ABN9SPZ9_9DINO</name>
<reference evidence="2" key="1">
    <citation type="submission" date="2023-10" db="EMBL/GenBank/DDBJ databases">
        <authorList>
            <person name="Chen Y."/>
            <person name="Shah S."/>
            <person name="Dougan E. K."/>
            <person name="Thang M."/>
            <person name="Chan C."/>
        </authorList>
    </citation>
    <scope>NUCLEOTIDE SEQUENCE [LARGE SCALE GENOMIC DNA]</scope>
</reference>
<organism evidence="2 3">
    <name type="scientific">Prorocentrum cordatum</name>
    <dbReference type="NCBI Taxonomy" id="2364126"/>
    <lineage>
        <taxon>Eukaryota</taxon>
        <taxon>Sar</taxon>
        <taxon>Alveolata</taxon>
        <taxon>Dinophyceae</taxon>
        <taxon>Prorocentrales</taxon>
        <taxon>Prorocentraceae</taxon>
        <taxon>Prorocentrum</taxon>
    </lineage>
</organism>
<dbReference type="EMBL" id="CAUYUJ010012426">
    <property type="protein sequence ID" value="CAK0833925.1"/>
    <property type="molecule type" value="Genomic_DNA"/>
</dbReference>
<gene>
    <name evidence="2" type="ORF">PCOR1329_LOCUS31479</name>
</gene>
<sequence>SRCRARRRCSWPASRRRRARRRPRRPGRRRGRPRRQPRRKRAPAPAPARGAPAPAPAPAKPAQAPSEKRAPSSKTALEPGDRLMARYHRDGQMHPGILLMIQENDRYLISWDEPDDNEPLTSCTDVQLLKKAATPL</sequence>
<dbReference type="Proteomes" id="UP001189429">
    <property type="component" value="Unassembled WGS sequence"/>
</dbReference>
<keyword evidence="3" id="KW-1185">Reference proteome</keyword>
<proteinExistence type="predicted"/>
<comment type="caution">
    <text evidence="2">The sequence shown here is derived from an EMBL/GenBank/DDBJ whole genome shotgun (WGS) entry which is preliminary data.</text>
</comment>
<evidence type="ECO:0000313" key="3">
    <source>
        <dbReference type="Proteomes" id="UP001189429"/>
    </source>
</evidence>